<comment type="caution">
    <text evidence="1">The sequence shown here is derived from an EMBL/GenBank/DDBJ whole genome shotgun (WGS) entry which is preliminary data.</text>
</comment>
<evidence type="ECO:0000313" key="2">
    <source>
        <dbReference type="Proteomes" id="UP000649617"/>
    </source>
</evidence>
<proteinExistence type="predicted"/>
<dbReference type="Proteomes" id="UP000649617">
    <property type="component" value="Unassembled WGS sequence"/>
</dbReference>
<name>A0A812QMC9_SYMPI</name>
<protein>
    <recommendedName>
        <fullName evidence="3">Subtilisin</fullName>
    </recommendedName>
</protein>
<dbReference type="AlphaFoldDB" id="A0A812QMC9"/>
<keyword evidence="2" id="KW-1185">Reference proteome</keyword>
<sequence>FSYKKGSEEIPKIAEVCQHLTAMGHDVLMLQPDDDGKVAQEYLEKIREGGVLLSVCSSDYAESDGTDYNSYFELKFAYDNEIPVWPLRMQNIYPPIPAWGSKNSKDPSGDGPAMIALAIGSRSKSLQYLDCRGKTALEIAEAISKDLEKPKP</sequence>
<reference evidence="1" key="1">
    <citation type="submission" date="2021-02" db="EMBL/GenBank/DDBJ databases">
        <authorList>
            <person name="Dougan E. K."/>
            <person name="Rhodes N."/>
            <person name="Thang M."/>
            <person name="Chan C."/>
        </authorList>
    </citation>
    <scope>NUCLEOTIDE SEQUENCE</scope>
</reference>
<evidence type="ECO:0008006" key="3">
    <source>
        <dbReference type="Google" id="ProtNLM"/>
    </source>
</evidence>
<evidence type="ECO:0000313" key="1">
    <source>
        <dbReference type="EMBL" id="CAE7394424.1"/>
    </source>
</evidence>
<accession>A0A812QMC9</accession>
<feature type="non-terminal residue" evidence="1">
    <location>
        <position position="1"/>
    </location>
</feature>
<dbReference type="EMBL" id="CAJNIZ010017147">
    <property type="protein sequence ID" value="CAE7394424.1"/>
    <property type="molecule type" value="Genomic_DNA"/>
</dbReference>
<organism evidence="1 2">
    <name type="scientific">Symbiodinium pilosum</name>
    <name type="common">Dinoflagellate</name>
    <dbReference type="NCBI Taxonomy" id="2952"/>
    <lineage>
        <taxon>Eukaryota</taxon>
        <taxon>Sar</taxon>
        <taxon>Alveolata</taxon>
        <taxon>Dinophyceae</taxon>
        <taxon>Suessiales</taxon>
        <taxon>Symbiodiniaceae</taxon>
        <taxon>Symbiodinium</taxon>
    </lineage>
</organism>
<gene>
    <name evidence="1" type="ORF">SPIL2461_LOCUS9700</name>
</gene>
<dbReference type="OrthoDB" id="10443106at2759"/>